<dbReference type="GO" id="GO:0005886">
    <property type="term" value="C:plasma membrane"/>
    <property type="evidence" value="ECO:0007669"/>
    <property type="project" value="UniProtKB-SubCell"/>
</dbReference>
<keyword evidence="3" id="KW-1003">Cell membrane</keyword>
<dbReference type="Pfam" id="PF08263">
    <property type="entry name" value="LRRNT_2"/>
    <property type="match status" value="1"/>
</dbReference>
<dbReference type="PANTHER" id="PTHR48061:SF46">
    <property type="entry name" value="LEUCINE-RICH REPEAT-CONTAINING N-TERMINAL PLANT-TYPE DOMAIN-CONTAINING PROTEIN"/>
    <property type="match status" value="1"/>
</dbReference>
<dbReference type="FunFam" id="3.80.10.10:FF:000095">
    <property type="entry name" value="LRR receptor-like serine/threonine-protein kinase GSO1"/>
    <property type="match status" value="1"/>
</dbReference>
<evidence type="ECO:0000313" key="15">
    <source>
        <dbReference type="EMBL" id="AET00716.1"/>
    </source>
</evidence>
<dbReference type="PROSITE" id="PS51450">
    <property type="entry name" value="LRR"/>
    <property type="match status" value="1"/>
</dbReference>
<dbReference type="Pfam" id="PF13516">
    <property type="entry name" value="LRR_6"/>
    <property type="match status" value="1"/>
</dbReference>
<accession>G7K4K0</accession>
<protein>
    <submittedName>
        <fullName evidence="16">Putative leucine-rich repeat-containing, plant-type, leucine-rich repeat domain, L</fullName>
    </submittedName>
    <submittedName>
        <fullName evidence="15">Receptor-like protein</fullName>
    </submittedName>
</protein>
<evidence type="ECO:0000256" key="8">
    <source>
        <dbReference type="ARBA" id="ARBA00022989"/>
    </source>
</evidence>
<dbReference type="EMBL" id="CM001221">
    <property type="protein sequence ID" value="AET00716.1"/>
    <property type="molecule type" value="Genomic_DNA"/>
</dbReference>
<dbReference type="EnsemblPlants" id="AET00716">
    <property type="protein sequence ID" value="AET00716"/>
    <property type="gene ID" value="MTR_5g095120"/>
</dbReference>
<dbReference type="SMART" id="SM00365">
    <property type="entry name" value="LRR_SD22"/>
    <property type="match status" value="6"/>
</dbReference>
<keyword evidence="6 13" id="KW-0732">Signal</keyword>
<keyword evidence="18" id="KW-1185">Reference proteome</keyword>
<comment type="subcellular location">
    <subcellularLocation>
        <location evidence="1">Cell membrane</location>
        <topology evidence="1">Single-pass type I membrane protein</topology>
    </subcellularLocation>
</comment>
<dbReference type="Proteomes" id="UP000002051">
    <property type="component" value="Chromosome 5"/>
</dbReference>
<dbReference type="AlphaFoldDB" id="G7K4K0"/>
<dbReference type="OMA" id="GQFTSLF"/>
<feature type="transmembrane region" description="Helical" evidence="12">
    <location>
        <begin position="983"/>
        <end position="1002"/>
    </location>
</feature>
<evidence type="ECO:0000256" key="11">
    <source>
        <dbReference type="ARBA" id="ARBA00023180"/>
    </source>
</evidence>
<evidence type="ECO:0000256" key="6">
    <source>
        <dbReference type="ARBA" id="ARBA00022729"/>
    </source>
</evidence>
<keyword evidence="7" id="KW-0677">Repeat</keyword>
<dbReference type="HOGENOM" id="CLU_000288_18_3_1"/>
<dbReference type="Pfam" id="PF00560">
    <property type="entry name" value="LRR_1"/>
    <property type="match status" value="5"/>
</dbReference>
<name>G7K4K0_MEDTR</name>
<evidence type="ECO:0000256" key="4">
    <source>
        <dbReference type="ARBA" id="ARBA00022614"/>
    </source>
</evidence>
<evidence type="ECO:0000313" key="16">
    <source>
        <dbReference type="EMBL" id="RHN57961.1"/>
    </source>
</evidence>
<dbReference type="PROSITE" id="PS51257">
    <property type="entry name" value="PROKAR_LIPOPROTEIN"/>
    <property type="match status" value="1"/>
</dbReference>
<evidence type="ECO:0000256" key="3">
    <source>
        <dbReference type="ARBA" id="ARBA00022475"/>
    </source>
</evidence>
<feature type="chain" id="PRO_5014573340" evidence="13">
    <location>
        <begin position="24"/>
        <end position="1036"/>
    </location>
</feature>
<evidence type="ECO:0000256" key="7">
    <source>
        <dbReference type="ARBA" id="ARBA00022737"/>
    </source>
</evidence>
<keyword evidence="5 12" id="KW-0812">Transmembrane</keyword>
<dbReference type="SUPFAM" id="SSF52047">
    <property type="entry name" value="RNI-like"/>
    <property type="match status" value="1"/>
</dbReference>
<organism evidence="15 18">
    <name type="scientific">Medicago truncatula</name>
    <name type="common">Barrel medic</name>
    <name type="synonym">Medicago tribuloides</name>
    <dbReference type="NCBI Taxonomy" id="3880"/>
    <lineage>
        <taxon>Eukaryota</taxon>
        <taxon>Viridiplantae</taxon>
        <taxon>Streptophyta</taxon>
        <taxon>Embryophyta</taxon>
        <taxon>Tracheophyta</taxon>
        <taxon>Spermatophyta</taxon>
        <taxon>Magnoliopsida</taxon>
        <taxon>eudicotyledons</taxon>
        <taxon>Gunneridae</taxon>
        <taxon>Pentapetalae</taxon>
        <taxon>rosids</taxon>
        <taxon>fabids</taxon>
        <taxon>Fabales</taxon>
        <taxon>Fabaceae</taxon>
        <taxon>Papilionoideae</taxon>
        <taxon>50 kb inversion clade</taxon>
        <taxon>NPAAA clade</taxon>
        <taxon>Hologalegina</taxon>
        <taxon>IRL clade</taxon>
        <taxon>Trifolieae</taxon>
        <taxon>Medicago</taxon>
    </lineage>
</organism>
<evidence type="ECO:0000256" key="2">
    <source>
        <dbReference type="ARBA" id="ARBA00009592"/>
    </source>
</evidence>
<dbReference type="InterPro" id="IPR032675">
    <property type="entry name" value="LRR_dom_sf"/>
</dbReference>
<dbReference type="EMBL" id="PSQE01000005">
    <property type="protein sequence ID" value="RHN57961.1"/>
    <property type="molecule type" value="Genomic_DNA"/>
</dbReference>
<reference evidence="16" key="5">
    <citation type="journal article" date="2018" name="Nat. Plants">
        <title>Whole-genome landscape of Medicago truncatula symbiotic genes.</title>
        <authorList>
            <person name="Pecrix Y."/>
            <person name="Gamas P."/>
            <person name="Carrere S."/>
        </authorList>
    </citation>
    <scope>NUCLEOTIDE SEQUENCE</scope>
    <source>
        <tissue evidence="16">Leaves</tissue>
    </source>
</reference>
<keyword evidence="8 12" id="KW-1133">Transmembrane helix</keyword>
<keyword evidence="4" id="KW-0433">Leucine-rich repeat</keyword>
<dbReference type="InterPro" id="IPR003591">
    <property type="entry name" value="Leu-rich_rpt_typical-subtyp"/>
</dbReference>
<reference evidence="19" key="4">
    <citation type="journal article" date="2018" name="Nat. Plants">
        <title>Whole-genome landscape of Medicago truncatula symbiotic genes.</title>
        <authorList>
            <person name="Pecrix Y."/>
            <person name="Staton S.E."/>
            <person name="Sallet E."/>
            <person name="Lelandais-Briere C."/>
            <person name="Moreau S."/>
            <person name="Carrere S."/>
            <person name="Blein T."/>
            <person name="Jardinaud M.F."/>
            <person name="Latrasse D."/>
            <person name="Zouine M."/>
            <person name="Zahm M."/>
            <person name="Kreplak J."/>
            <person name="Mayjonade B."/>
            <person name="Satge C."/>
            <person name="Perez M."/>
            <person name="Cauet S."/>
            <person name="Marande W."/>
            <person name="Chantry-Darmon C."/>
            <person name="Lopez-Roques C."/>
            <person name="Bouchez O."/>
            <person name="Berard A."/>
            <person name="Debelle F."/>
            <person name="Munos S."/>
            <person name="Bendahmane A."/>
            <person name="Berges H."/>
            <person name="Niebel A."/>
            <person name="Buitink J."/>
            <person name="Frugier F."/>
            <person name="Benhamed M."/>
            <person name="Crespi M."/>
            <person name="Gouzy J."/>
            <person name="Gamas P."/>
        </authorList>
    </citation>
    <scope>NUCLEOTIDE SEQUENCE [LARGE SCALE GENOMIC DNA]</scope>
    <source>
        <strain evidence="19">cv. Jemalong A17</strain>
    </source>
</reference>
<evidence type="ECO:0000256" key="9">
    <source>
        <dbReference type="ARBA" id="ARBA00023136"/>
    </source>
</evidence>
<dbReference type="InterPro" id="IPR046956">
    <property type="entry name" value="RLP23-like"/>
</dbReference>
<dbReference type="InterPro" id="IPR013210">
    <property type="entry name" value="LRR_N_plant-typ"/>
</dbReference>
<sequence length="1036" mass="115462">MRMFLLCLHLLLFLFSSFSSCSSSNLLCHPEDSYSLLQFKSSFTTYTNYACLEQPQKTSTWKIETNCCSWHGVTCDAVSGRVIGLDLGCECLQGKIYPNNTLFHLAHLQSLNLSHNDFFNSNLHSQFGGFKSLTHLDLSSCNFQGEVPPQISYLLQLTSLRLSKNDELSWKETTLKRLVQNATILQELYLDETDMTSINPNLLNSIFNKSSSLISLSLQRTGLSGNWKNNILCLPNIQELDMSKNDNLEGQLPDLSCSTSLRILDLSYCLFKGPIPLSFSNLTYFTSLSLIENNLNGSIPSFLLILPNLTFLSLKDNSLISGLIPNVFPESNRFQELDLSGNKIGGDLPTSLSNLQHLVNLDLSSNSFSGQIPDVFYKLTKLQELRLDNNRLDGQIPPSLFNLSQLDYFDCSYNKLKGPLPNKITGFQNLGYLLLNNNLLSGKIPSWCLSIPSLTMLDLSNNQFTGNISAVSSYSLWYLKLCSNKLQGDIPESIFNLVNLTTLCLSSNNLSGIVNFKYFSKLQNLNSLSLSHNSQLSPNFESNVSYNFSILSILELSSVGLIGFSKLSSGKFPSLRYLDLSNNKLYGRVPNWLLEIDSLQFLGLSHNLFTSMDQFSSNHWHDLYGLDLSFNLLAGDISSSICNRTSLQLLNLAHNKLTGTIPHCLANLSSLQVLDLQMNKFYGTLPSNFSKYCDLRTLNFNGNLLEGLLPKSLSNCEYLEALNLGGNKIKDYFPSWLQTMQYLEVLVLRENNLYGPIAGVNIKHPFPSLIIFDISSNNFSGPLPKAYIQNFKAMKNVIQVGEGSSSQYMERMEVGDMTYYDSVTMTVKGNSIVMVKIPIVFVNIDFSHNNFEGEILNVIGELHSLKGLNLSHNRLTGPIPQSVGNLSNMESLDLSSNILTGVIPSELINLNGIGVLNLSHNHLVGEIPQGKQFNTFSNDSYEGNLGLCGFPLSKKCEPEQHSPLPPNNLWSEEKFGFGWKPVAIGYGCGMVIGIGLGCFVLLTGKPRWLVMMVGGQPKQRVTRRIRVRRIHGSTMN</sequence>
<dbReference type="eggNOG" id="KOG0619">
    <property type="taxonomic scope" value="Eukaryota"/>
</dbReference>
<dbReference type="Pfam" id="PF13855">
    <property type="entry name" value="LRR_8"/>
    <property type="match status" value="3"/>
</dbReference>
<feature type="domain" description="Leucine-rich repeat-containing N-terminal plant-type" evidence="14">
    <location>
        <begin position="30"/>
        <end position="76"/>
    </location>
</feature>
<feature type="signal peptide" evidence="13">
    <location>
        <begin position="1"/>
        <end position="23"/>
    </location>
</feature>
<evidence type="ECO:0000256" key="10">
    <source>
        <dbReference type="ARBA" id="ARBA00023170"/>
    </source>
</evidence>
<reference evidence="17" key="3">
    <citation type="submission" date="2015-04" db="UniProtKB">
        <authorList>
            <consortium name="EnsemblPlants"/>
        </authorList>
    </citation>
    <scope>IDENTIFICATION</scope>
    <source>
        <strain evidence="17">cv. Jemalong A17</strain>
    </source>
</reference>
<dbReference type="Proteomes" id="UP000265566">
    <property type="component" value="Chromosome 5"/>
</dbReference>
<dbReference type="PANTHER" id="PTHR48061">
    <property type="entry name" value="LEUCINE-RICH REPEAT RECEPTOR PROTEIN KINASE EMS1-LIKE-RELATED"/>
    <property type="match status" value="1"/>
</dbReference>
<dbReference type="PRINTS" id="PR00019">
    <property type="entry name" value="LEURICHRPT"/>
</dbReference>
<dbReference type="InterPro" id="IPR001611">
    <property type="entry name" value="Leu-rich_rpt"/>
</dbReference>
<dbReference type="FunFam" id="3.80.10.10:FF:000041">
    <property type="entry name" value="LRR receptor-like serine/threonine-protein kinase ERECTA"/>
    <property type="match status" value="1"/>
</dbReference>
<dbReference type="FunFam" id="3.80.10.10:FF:000111">
    <property type="entry name" value="LRR receptor-like serine/threonine-protein kinase ERECTA"/>
    <property type="match status" value="1"/>
</dbReference>
<comment type="similarity">
    <text evidence="2">Belongs to the RLP family.</text>
</comment>
<keyword evidence="11" id="KW-0325">Glycoprotein</keyword>
<evidence type="ECO:0000256" key="1">
    <source>
        <dbReference type="ARBA" id="ARBA00004251"/>
    </source>
</evidence>
<reference evidence="15 18" key="1">
    <citation type="journal article" date="2011" name="Nature">
        <title>The Medicago genome provides insight into the evolution of rhizobial symbioses.</title>
        <authorList>
            <person name="Young N.D."/>
            <person name="Debelle F."/>
            <person name="Oldroyd G.E."/>
            <person name="Geurts R."/>
            <person name="Cannon S.B."/>
            <person name="Udvardi M.K."/>
            <person name="Benedito V.A."/>
            <person name="Mayer K.F."/>
            <person name="Gouzy J."/>
            <person name="Schoof H."/>
            <person name="Van de Peer Y."/>
            <person name="Proost S."/>
            <person name="Cook D.R."/>
            <person name="Meyers B.C."/>
            <person name="Spannagl M."/>
            <person name="Cheung F."/>
            <person name="De Mita S."/>
            <person name="Krishnakumar V."/>
            <person name="Gundlach H."/>
            <person name="Zhou S."/>
            <person name="Mudge J."/>
            <person name="Bharti A.K."/>
            <person name="Murray J.D."/>
            <person name="Naoumkina M.A."/>
            <person name="Rosen B."/>
            <person name="Silverstein K.A."/>
            <person name="Tang H."/>
            <person name="Rombauts S."/>
            <person name="Zhao P.X."/>
            <person name="Zhou P."/>
            <person name="Barbe V."/>
            <person name="Bardou P."/>
            <person name="Bechner M."/>
            <person name="Bellec A."/>
            <person name="Berger A."/>
            <person name="Berges H."/>
            <person name="Bidwell S."/>
            <person name="Bisseling T."/>
            <person name="Choisne N."/>
            <person name="Couloux A."/>
            <person name="Denny R."/>
            <person name="Deshpande S."/>
            <person name="Dai X."/>
            <person name="Doyle J.J."/>
            <person name="Dudez A.M."/>
            <person name="Farmer A.D."/>
            <person name="Fouteau S."/>
            <person name="Franken C."/>
            <person name="Gibelin C."/>
            <person name="Gish J."/>
            <person name="Goldstein S."/>
            <person name="Gonzalez A.J."/>
            <person name="Green P.J."/>
            <person name="Hallab A."/>
            <person name="Hartog M."/>
            <person name="Hua A."/>
            <person name="Humphray S.J."/>
            <person name="Jeong D.H."/>
            <person name="Jing Y."/>
            <person name="Jocker A."/>
            <person name="Kenton S.M."/>
            <person name="Kim D.J."/>
            <person name="Klee K."/>
            <person name="Lai H."/>
            <person name="Lang C."/>
            <person name="Lin S."/>
            <person name="Macmil S.L."/>
            <person name="Magdelenat G."/>
            <person name="Matthews L."/>
            <person name="McCorrison J."/>
            <person name="Monaghan E.L."/>
            <person name="Mun J.H."/>
            <person name="Najar F.Z."/>
            <person name="Nicholson C."/>
            <person name="Noirot C."/>
            <person name="O'Bleness M."/>
            <person name="Paule C.R."/>
            <person name="Poulain J."/>
            <person name="Prion F."/>
            <person name="Qin B."/>
            <person name="Qu C."/>
            <person name="Retzel E.F."/>
            <person name="Riddle C."/>
            <person name="Sallet E."/>
            <person name="Samain S."/>
            <person name="Samson N."/>
            <person name="Sanders I."/>
            <person name="Saurat O."/>
            <person name="Scarpelli C."/>
            <person name="Schiex T."/>
            <person name="Segurens B."/>
            <person name="Severin A.J."/>
            <person name="Sherrier D.J."/>
            <person name="Shi R."/>
            <person name="Sims S."/>
            <person name="Singer S.R."/>
            <person name="Sinharoy S."/>
            <person name="Sterck L."/>
            <person name="Viollet A."/>
            <person name="Wang B.B."/>
            <person name="Wang K."/>
            <person name="Wang M."/>
            <person name="Wang X."/>
            <person name="Warfsmann J."/>
            <person name="Weissenbach J."/>
            <person name="White D.D."/>
            <person name="White J.D."/>
            <person name="Wiley G.B."/>
            <person name="Wincker P."/>
            <person name="Xing Y."/>
            <person name="Yang L."/>
            <person name="Yao Z."/>
            <person name="Ying F."/>
            <person name="Zhai J."/>
            <person name="Zhou L."/>
            <person name="Zuber A."/>
            <person name="Denarie J."/>
            <person name="Dixon R.A."/>
            <person name="May G.D."/>
            <person name="Schwartz D.C."/>
            <person name="Rogers J."/>
            <person name="Quetier F."/>
            <person name="Town C.D."/>
            <person name="Roe B.A."/>
        </authorList>
    </citation>
    <scope>NUCLEOTIDE SEQUENCE [LARGE SCALE GENOMIC DNA]</scope>
    <source>
        <strain evidence="15">A17</strain>
        <strain evidence="17 18">cv. Jemalong A17</strain>
    </source>
</reference>
<dbReference type="Gramene" id="rna33556">
    <property type="protein sequence ID" value="RHN57961.1"/>
    <property type="gene ID" value="gene33556"/>
</dbReference>
<dbReference type="Gene3D" id="3.80.10.10">
    <property type="entry name" value="Ribonuclease Inhibitor"/>
    <property type="match status" value="4"/>
</dbReference>
<proteinExistence type="inferred from homology"/>
<reference evidence="15 18" key="2">
    <citation type="journal article" date="2014" name="BMC Genomics">
        <title>An improved genome release (version Mt4.0) for the model legume Medicago truncatula.</title>
        <authorList>
            <person name="Tang H."/>
            <person name="Krishnakumar V."/>
            <person name="Bidwell S."/>
            <person name="Rosen B."/>
            <person name="Chan A."/>
            <person name="Zhou S."/>
            <person name="Gentzbittel L."/>
            <person name="Childs K.L."/>
            <person name="Yandell M."/>
            <person name="Gundlach H."/>
            <person name="Mayer K.F."/>
            <person name="Schwartz D.C."/>
            <person name="Town C.D."/>
        </authorList>
    </citation>
    <scope>GENOME REANNOTATION</scope>
    <source>
        <strain evidence="17 18">cv. Jemalong A17</strain>
    </source>
</reference>
<evidence type="ECO:0000313" key="17">
    <source>
        <dbReference type="EnsemblPlants" id="AET00716"/>
    </source>
</evidence>
<evidence type="ECO:0000256" key="12">
    <source>
        <dbReference type="SAM" id="Phobius"/>
    </source>
</evidence>
<dbReference type="SUPFAM" id="SSF52058">
    <property type="entry name" value="L domain-like"/>
    <property type="match status" value="2"/>
</dbReference>
<keyword evidence="9 12" id="KW-0472">Membrane</keyword>
<evidence type="ECO:0000259" key="14">
    <source>
        <dbReference type="Pfam" id="PF08263"/>
    </source>
</evidence>
<evidence type="ECO:0000313" key="18">
    <source>
        <dbReference type="Proteomes" id="UP000002051"/>
    </source>
</evidence>
<keyword evidence="10 15" id="KW-0675">Receptor</keyword>
<evidence type="ECO:0000256" key="13">
    <source>
        <dbReference type="SAM" id="SignalP"/>
    </source>
</evidence>
<dbReference type="PaxDb" id="3880-AET00716"/>
<dbReference type="SMART" id="SM00369">
    <property type="entry name" value="LRR_TYP"/>
    <property type="match status" value="11"/>
</dbReference>
<evidence type="ECO:0000256" key="5">
    <source>
        <dbReference type="ARBA" id="ARBA00022692"/>
    </source>
</evidence>
<dbReference type="STRING" id="3880.G7K4K0"/>
<evidence type="ECO:0000313" key="19">
    <source>
        <dbReference type="Proteomes" id="UP000265566"/>
    </source>
</evidence>
<gene>
    <name evidence="15" type="ordered locus">MTR_5g095120</name>
    <name evidence="16" type="ORF">MtrunA17_Chr5g0446021</name>
</gene>